<dbReference type="PROSITE" id="PS00195">
    <property type="entry name" value="GLUTAREDOXIN_1"/>
    <property type="match status" value="1"/>
</dbReference>
<dbReference type="InterPro" id="IPR017937">
    <property type="entry name" value="Thioredoxin_CS"/>
</dbReference>
<evidence type="ECO:0000313" key="8">
    <source>
        <dbReference type="Proteomes" id="UP000054558"/>
    </source>
</evidence>
<comment type="similarity">
    <text evidence="1">Belongs to the glutaredoxin family. CPYC subfamily.</text>
</comment>
<evidence type="ECO:0000256" key="5">
    <source>
        <dbReference type="ARBA" id="ARBA00023284"/>
    </source>
</evidence>
<dbReference type="STRING" id="105231.A0A1Y1IDA7"/>
<dbReference type="InterPro" id="IPR014025">
    <property type="entry name" value="Glutaredoxin_subgr"/>
</dbReference>
<dbReference type="PRINTS" id="PR00160">
    <property type="entry name" value="GLUTAREDOXIN"/>
</dbReference>
<dbReference type="PROSITE" id="PS00194">
    <property type="entry name" value="THIOREDOXIN_1"/>
    <property type="match status" value="1"/>
</dbReference>
<keyword evidence="2" id="KW-0813">Transport</keyword>
<name>A0A1Y1IDA7_KLENI</name>
<keyword evidence="3" id="KW-0249">Electron transport</keyword>
<protein>
    <recommendedName>
        <fullName evidence="6">Glutaredoxin domain-containing protein</fullName>
    </recommendedName>
</protein>
<dbReference type="Gene3D" id="3.40.30.10">
    <property type="entry name" value="Glutaredoxin"/>
    <property type="match status" value="1"/>
</dbReference>
<dbReference type="Proteomes" id="UP000054558">
    <property type="component" value="Unassembled WGS sequence"/>
</dbReference>
<dbReference type="InterPro" id="IPR011767">
    <property type="entry name" value="GLR_AS"/>
</dbReference>
<accession>A0A1Y1IDA7</accession>
<dbReference type="GO" id="GO:0005737">
    <property type="term" value="C:cytoplasm"/>
    <property type="evidence" value="ECO:0000318"/>
    <property type="project" value="GO_Central"/>
</dbReference>
<dbReference type="OrthoDB" id="418495at2759"/>
<keyword evidence="4" id="KW-1015">Disulfide bond</keyword>
<keyword evidence="5" id="KW-0676">Redox-active center</keyword>
<dbReference type="CDD" id="cd03419">
    <property type="entry name" value="GRX_GRXh_1_2_like"/>
    <property type="match status" value="1"/>
</dbReference>
<dbReference type="EMBL" id="DF237279">
    <property type="protein sequence ID" value="GAQ87081.1"/>
    <property type="molecule type" value="Genomic_DNA"/>
</dbReference>
<dbReference type="OMA" id="MICSKNS"/>
<dbReference type="PROSITE" id="PS51354">
    <property type="entry name" value="GLUTAREDOXIN_2"/>
    <property type="match status" value="1"/>
</dbReference>
<dbReference type="FunFam" id="3.40.30.10:FF:000093">
    <property type="entry name" value="Glutaredoxin 2"/>
    <property type="match status" value="1"/>
</dbReference>
<sequence>MSTSHGILEAPSLCRRASLHCKASGSGIVEEVKKKNEENPVIVYSKSWCPYCSQVKGLFRQLGVPAKVIELDEINEEEEVQDALYELTRQATVPNVFIGGKHIGGCDDTMALKRSGKLFELLADAGINVTSK</sequence>
<dbReference type="PANTHER" id="PTHR45694:SF18">
    <property type="entry name" value="GLUTAREDOXIN-1-RELATED"/>
    <property type="match status" value="1"/>
</dbReference>
<evidence type="ECO:0000256" key="1">
    <source>
        <dbReference type="ARBA" id="ARBA00007190"/>
    </source>
</evidence>
<dbReference type="NCBIfam" id="TIGR02180">
    <property type="entry name" value="GRX_euk"/>
    <property type="match status" value="1"/>
</dbReference>
<dbReference type="InterPro" id="IPR002109">
    <property type="entry name" value="Glutaredoxin"/>
</dbReference>
<dbReference type="InterPro" id="IPR036249">
    <property type="entry name" value="Thioredoxin-like_sf"/>
</dbReference>
<dbReference type="Pfam" id="PF00462">
    <property type="entry name" value="Glutaredoxin"/>
    <property type="match status" value="1"/>
</dbReference>
<dbReference type="AlphaFoldDB" id="A0A1Y1IDA7"/>
<dbReference type="PANTHER" id="PTHR45694">
    <property type="entry name" value="GLUTAREDOXIN 2"/>
    <property type="match status" value="1"/>
</dbReference>
<dbReference type="GO" id="GO:0034599">
    <property type="term" value="P:cellular response to oxidative stress"/>
    <property type="evidence" value="ECO:0000318"/>
    <property type="project" value="GO_Central"/>
</dbReference>
<evidence type="ECO:0000256" key="3">
    <source>
        <dbReference type="ARBA" id="ARBA00022982"/>
    </source>
</evidence>
<dbReference type="InterPro" id="IPR011899">
    <property type="entry name" value="Glutaredoxin_euk/vir"/>
</dbReference>
<proteinExistence type="inferred from homology"/>
<feature type="domain" description="Glutaredoxin" evidence="6">
    <location>
        <begin position="41"/>
        <end position="103"/>
    </location>
</feature>
<reference evidence="7 8" key="1">
    <citation type="journal article" date="2014" name="Nat. Commun.">
        <title>Klebsormidium flaccidum genome reveals primary factors for plant terrestrial adaptation.</title>
        <authorList>
            <person name="Hori K."/>
            <person name="Maruyama F."/>
            <person name="Fujisawa T."/>
            <person name="Togashi T."/>
            <person name="Yamamoto N."/>
            <person name="Seo M."/>
            <person name="Sato S."/>
            <person name="Yamada T."/>
            <person name="Mori H."/>
            <person name="Tajima N."/>
            <person name="Moriyama T."/>
            <person name="Ikeuchi M."/>
            <person name="Watanabe M."/>
            <person name="Wada H."/>
            <person name="Kobayashi K."/>
            <person name="Saito M."/>
            <person name="Masuda T."/>
            <person name="Sasaki-Sekimoto Y."/>
            <person name="Mashiguchi K."/>
            <person name="Awai K."/>
            <person name="Shimojima M."/>
            <person name="Masuda S."/>
            <person name="Iwai M."/>
            <person name="Nobusawa T."/>
            <person name="Narise T."/>
            <person name="Kondo S."/>
            <person name="Saito H."/>
            <person name="Sato R."/>
            <person name="Murakawa M."/>
            <person name="Ihara Y."/>
            <person name="Oshima-Yamada Y."/>
            <person name="Ohtaka K."/>
            <person name="Satoh M."/>
            <person name="Sonobe K."/>
            <person name="Ishii M."/>
            <person name="Ohtani R."/>
            <person name="Kanamori-Sato M."/>
            <person name="Honoki R."/>
            <person name="Miyazaki D."/>
            <person name="Mochizuki H."/>
            <person name="Umetsu J."/>
            <person name="Higashi K."/>
            <person name="Shibata D."/>
            <person name="Kamiya Y."/>
            <person name="Sato N."/>
            <person name="Nakamura Y."/>
            <person name="Tabata S."/>
            <person name="Ida S."/>
            <person name="Kurokawa K."/>
            <person name="Ohta H."/>
        </authorList>
    </citation>
    <scope>NUCLEOTIDE SEQUENCE [LARGE SCALE GENOMIC DNA]</scope>
    <source>
        <strain evidence="7 8">NIES-2285</strain>
    </source>
</reference>
<evidence type="ECO:0000259" key="6">
    <source>
        <dbReference type="Pfam" id="PF00462"/>
    </source>
</evidence>
<dbReference type="SUPFAM" id="SSF52833">
    <property type="entry name" value="Thioredoxin-like"/>
    <property type="match status" value="1"/>
</dbReference>
<evidence type="ECO:0000313" key="7">
    <source>
        <dbReference type="EMBL" id="GAQ87081.1"/>
    </source>
</evidence>
<keyword evidence="8" id="KW-1185">Reference proteome</keyword>
<evidence type="ECO:0000256" key="4">
    <source>
        <dbReference type="ARBA" id="ARBA00023157"/>
    </source>
</evidence>
<dbReference type="GO" id="GO:0015038">
    <property type="term" value="F:glutathione disulfide oxidoreductase activity"/>
    <property type="evidence" value="ECO:0000318"/>
    <property type="project" value="GO_Central"/>
</dbReference>
<organism evidence="7 8">
    <name type="scientific">Klebsormidium nitens</name>
    <name type="common">Green alga</name>
    <name type="synonym">Ulothrix nitens</name>
    <dbReference type="NCBI Taxonomy" id="105231"/>
    <lineage>
        <taxon>Eukaryota</taxon>
        <taxon>Viridiplantae</taxon>
        <taxon>Streptophyta</taxon>
        <taxon>Klebsormidiophyceae</taxon>
        <taxon>Klebsormidiales</taxon>
        <taxon>Klebsormidiaceae</taxon>
        <taxon>Klebsormidium</taxon>
    </lineage>
</organism>
<gene>
    <name evidence="7" type="ORF">KFL_003300040</name>
</gene>
<evidence type="ECO:0000256" key="2">
    <source>
        <dbReference type="ARBA" id="ARBA00022448"/>
    </source>
</evidence>